<dbReference type="Pfam" id="PF13377">
    <property type="entry name" value="Peripla_BP_3"/>
    <property type="match status" value="1"/>
</dbReference>
<dbReference type="AlphaFoldDB" id="A0A5C4SV76"/>
<dbReference type="InterPro" id="IPR010982">
    <property type="entry name" value="Lambda_DNA-bd_dom_sf"/>
</dbReference>
<keyword evidence="3" id="KW-0238">DNA-binding</keyword>
<dbReference type="InterPro" id="IPR000843">
    <property type="entry name" value="HTH_LacI"/>
</dbReference>
<dbReference type="PANTHER" id="PTHR30146:SF148">
    <property type="entry name" value="HTH-TYPE TRANSCRIPTIONAL REPRESSOR PURR-RELATED"/>
    <property type="match status" value="1"/>
</dbReference>
<evidence type="ECO:0000259" key="5">
    <source>
        <dbReference type="Pfam" id="PF13377"/>
    </source>
</evidence>
<dbReference type="OrthoDB" id="2026446at2"/>
<sequence length="353" mass="40405">MEGHVDEMARKKTITLPLLAEKLGLSVYTVSKALRGLPGMSETTRKEVIQLANELGYLTKDQESSLLYEGIPRLSVKQRRFLMVTTSRYSTTIQQLFMGLKERMFELGHKVDIAFMPDSLSPERFDGWMEQEGILYADGLFITPLIPEPLEARLLETKLPRILVNYPPVGAKVDSVIWDVHDATVQSVQYLIANGHRNITYVGDTTKTRGYKQRWLAFQEAMKQEGIDIQEESHYISITSDNAQWMAMFKNHLERHKPTALLCSSHETNLSWVFYACSESGRHIPADISIIVLDNLRDCIIPDITRPVLLMMETGYRAADRMLWRMANTHLPFEHIRLQGSFFQGATVKNLLK</sequence>
<evidence type="ECO:0000256" key="1">
    <source>
        <dbReference type="ARBA" id="ARBA00022491"/>
    </source>
</evidence>
<gene>
    <name evidence="6" type="ORF">FE784_39575</name>
</gene>
<feature type="domain" description="Transcriptional regulator LacI/GalR-like sensor" evidence="5">
    <location>
        <begin position="188"/>
        <end position="343"/>
    </location>
</feature>
<dbReference type="GO" id="GO:0000976">
    <property type="term" value="F:transcription cis-regulatory region binding"/>
    <property type="evidence" value="ECO:0007669"/>
    <property type="project" value="TreeGrafter"/>
</dbReference>
<organism evidence="6 7">
    <name type="scientific">Paenibacillus hemerocallicola</name>
    <dbReference type="NCBI Taxonomy" id="1172614"/>
    <lineage>
        <taxon>Bacteria</taxon>
        <taxon>Bacillati</taxon>
        <taxon>Bacillota</taxon>
        <taxon>Bacilli</taxon>
        <taxon>Bacillales</taxon>
        <taxon>Paenibacillaceae</taxon>
        <taxon>Paenibacillus</taxon>
    </lineage>
</organism>
<evidence type="ECO:0000256" key="2">
    <source>
        <dbReference type="ARBA" id="ARBA00023015"/>
    </source>
</evidence>
<dbReference type="InterPro" id="IPR028082">
    <property type="entry name" value="Peripla_BP_I"/>
</dbReference>
<protein>
    <submittedName>
        <fullName evidence="6">LacI family transcriptional regulator</fullName>
    </submittedName>
</protein>
<proteinExistence type="predicted"/>
<keyword evidence="2" id="KW-0805">Transcription regulation</keyword>
<dbReference type="CDD" id="cd01392">
    <property type="entry name" value="HTH_LacI"/>
    <property type="match status" value="1"/>
</dbReference>
<evidence type="ECO:0000256" key="3">
    <source>
        <dbReference type="ARBA" id="ARBA00023125"/>
    </source>
</evidence>
<evidence type="ECO:0000256" key="4">
    <source>
        <dbReference type="ARBA" id="ARBA00023163"/>
    </source>
</evidence>
<name>A0A5C4SV76_9BACL</name>
<dbReference type="InterPro" id="IPR046335">
    <property type="entry name" value="LacI/GalR-like_sensor"/>
</dbReference>
<dbReference type="SUPFAM" id="SSF47413">
    <property type="entry name" value="lambda repressor-like DNA-binding domains"/>
    <property type="match status" value="1"/>
</dbReference>
<dbReference type="Gene3D" id="3.40.50.2300">
    <property type="match status" value="2"/>
</dbReference>
<dbReference type="GO" id="GO:0003700">
    <property type="term" value="F:DNA-binding transcription factor activity"/>
    <property type="evidence" value="ECO:0007669"/>
    <property type="project" value="TreeGrafter"/>
</dbReference>
<evidence type="ECO:0000313" key="7">
    <source>
        <dbReference type="Proteomes" id="UP000307943"/>
    </source>
</evidence>
<dbReference type="SUPFAM" id="SSF53822">
    <property type="entry name" value="Periplasmic binding protein-like I"/>
    <property type="match status" value="1"/>
</dbReference>
<dbReference type="EMBL" id="VDCQ01000119">
    <property type="protein sequence ID" value="TNJ55105.1"/>
    <property type="molecule type" value="Genomic_DNA"/>
</dbReference>
<reference evidence="6 7" key="1">
    <citation type="submission" date="2019-05" db="EMBL/GenBank/DDBJ databases">
        <title>We sequenced the genome of Paenibacillus hemerocallicola KCTC 33185 for further insight into its adaptation and study the phylogeny of Paenibacillus.</title>
        <authorList>
            <person name="Narsing Rao M.P."/>
        </authorList>
    </citation>
    <scope>NUCLEOTIDE SEQUENCE [LARGE SCALE GENOMIC DNA]</scope>
    <source>
        <strain evidence="6 7">KCTC 33185</strain>
    </source>
</reference>
<keyword evidence="7" id="KW-1185">Reference proteome</keyword>
<keyword evidence="1" id="KW-0678">Repressor</keyword>
<dbReference type="Proteomes" id="UP000307943">
    <property type="component" value="Unassembled WGS sequence"/>
</dbReference>
<accession>A0A5C4SV76</accession>
<evidence type="ECO:0000313" key="6">
    <source>
        <dbReference type="EMBL" id="TNJ55105.1"/>
    </source>
</evidence>
<keyword evidence="4" id="KW-0804">Transcription</keyword>
<dbReference type="Gene3D" id="1.10.260.40">
    <property type="entry name" value="lambda repressor-like DNA-binding domains"/>
    <property type="match status" value="1"/>
</dbReference>
<dbReference type="PANTHER" id="PTHR30146">
    <property type="entry name" value="LACI-RELATED TRANSCRIPTIONAL REPRESSOR"/>
    <property type="match status" value="1"/>
</dbReference>
<comment type="caution">
    <text evidence="6">The sequence shown here is derived from an EMBL/GenBank/DDBJ whole genome shotgun (WGS) entry which is preliminary data.</text>
</comment>